<dbReference type="RefSeq" id="WP_273600046.1">
    <property type="nucleotide sequence ID" value="NZ_JAQQXT010000004.1"/>
</dbReference>
<reference evidence="4 5" key="1">
    <citation type="submission" date="2022-10" db="EMBL/GenBank/DDBJ databases">
        <title>Paucibacter sp. hw1 Genome sequencing.</title>
        <authorList>
            <person name="Park S."/>
        </authorList>
    </citation>
    <scope>NUCLEOTIDE SEQUENCE [LARGE SCALE GENOMIC DNA]</scope>
    <source>
        <strain evidence="5">hw1</strain>
    </source>
</reference>
<evidence type="ECO:0008006" key="6">
    <source>
        <dbReference type="Google" id="ProtNLM"/>
    </source>
</evidence>
<dbReference type="Proteomes" id="UP001221189">
    <property type="component" value="Unassembled WGS sequence"/>
</dbReference>
<organism evidence="4 5">
    <name type="scientific">Roseateles albus</name>
    <dbReference type="NCBI Taxonomy" id="2987525"/>
    <lineage>
        <taxon>Bacteria</taxon>
        <taxon>Pseudomonadati</taxon>
        <taxon>Pseudomonadota</taxon>
        <taxon>Betaproteobacteria</taxon>
        <taxon>Burkholderiales</taxon>
        <taxon>Sphaerotilaceae</taxon>
        <taxon>Roseateles</taxon>
    </lineage>
</organism>
<gene>
    <name evidence="4" type="ORF">PRZ03_09290</name>
</gene>
<dbReference type="Gene3D" id="3.90.220.20">
    <property type="entry name" value="DNA methylase specificity domains"/>
    <property type="match status" value="2"/>
</dbReference>
<comment type="caution">
    <text evidence="4">The sequence shown here is derived from an EMBL/GenBank/DDBJ whole genome shotgun (WGS) entry which is preliminary data.</text>
</comment>
<name>A0ABT5KCW2_9BURK</name>
<evidence type="ECO:0000313" key="5">
    <source>
        <dbReference type="Proteomes" id="UP001221189"/>
    </source>
</evidence>
<protein>
    <recommendedName>
        <fullName evidence="6">Type I restriction modification DNA specificity domain-containing protein</fullName>
    </recommendedName>
</protein>
<accession>A0ABT5KCW2</accession>
<dbReference type="PANTHER" id="PTHR43140:SF1">
    <property type="entry name" value="TYPE I RESTRICTION ENZYME ECOKI SPECIFICITY SUBUNIT"/>
    <property type="match status" value="1"/>
</dbReference>
<feature type="coiled-coil region" evidence="3">
    <location>
        <begin position="48"/>
        <end position="75"/>
    </location>
</feature>
<evidence type="ECO:0000256" key="1">
    <source>
        <dbReference type="ARBA" id="ARBA00022747"/>
    </source>
</evidence>
<dbReference type="InterPro" id="IPR044946">
    <property type="entry name" value="Restrct_endonuc_typeI_TRD_sf"/>
</dbReference>
<proteinExistence type="predicted"/>
<dbReference type="EMBL" id="JAQQXT010000004">
    <property type="protein sequence ID" value="MDC8771761.1"/>
    <property type="molecule type" value="Genomic_DNA"/>
</dbReference>
<evidence type="ECO:0000313" key="4">
    <source>
        <dbReference type="EMBL" id="MDC8771761.1"/>
    </source>
</evidence>
<evidence type="ECO:0000256" key="3">
    <source>
        <dbReference type="SAM" id="Coils"/>
    </source>
</evidence>
<keyword evidence="5" id="KW-1185">Reference proteome</keyword>
<keyword evidence="3" id="KW-0175">Coiled coil</keyword>
<dbReference type="CDD" id="cd17261">
    <property type="entry name" value="RMtype1_S_EcoKI-TRD2-CR2_like"/>
    <property type="match status" value="1"/>
</dbReference>
<dbReference type="InterPro" id="IPR051212">
    <property type="entry name" value="Type-I_RE_S_subunit"/>
</dbReference>
<keyword evidence="2" id="KW-0238">DNA-binding</keyword>
<keyword evidence="1" id="KW-0680">Restriction system</keyword>
<dbReference type="PANTHER" id="PTHR43140">
    <property type="entry name" value="TYPE-1 RESTRICTION ENZYME ECOKI SPECIFICITY PROTEIN"/>
    <property type="match status" value="1"/>
</dbReference>
<sequence length="316" mass="34513">MNNTLCREQFTYLSNSTSGLANINATLLGSVLMAFPPLPDQERISNFLDDKTARIEALIAEKERLLAAMQEHVQAQISGLLLNGSKGAALVSTGRPFVAFAPEHWRVVALKRALVGMNQGWSPQCESRPAEANEWGVLKVGCVNGTTFNAEENKALPPPLEPDMSCQIRRGDVLVSRANTLALVGSAALVDGDYPNLFLCDKLYRLDLKTDWLTPEFAVLLIRSGPSRFQIELGAGGASSSMQNISQDVLRELIVALPPIDEQLELSRQAKAIRAQCDSLVSHIEEHIDRLREYRSSLISAAVTGQLDVGSFEARS</sequence>
<evidence type="ECO:0000256" key="2">
    <source>
        <dbReference type="ARBA" id="ARBA00023125"/>
    </source>
</evidence>
<dbReference type="SUPFAM" id="SSF116734">
    <property type="entry name" value="DNA methylase specificity domain"/>
    <property type="match status" value="2"/>
</dbReference>